<dbReference type="InterPro" id="IPR004119">
    <property type="entry name" value="EcKL"/>
</dbReference>
<gene>
    <name evidence="2" type="primary">Dwil\GK13030</name>
    <name evidence="2" type="ORF">Dwil_GK13030</name>
</gene>
<feature type="domain" description="CHK kinase-like" evidence="1">
    <location>
        <begin position="131"/>
        <end position="323"/>
    </location>
</feature>
<reference evidence="2 3" key="1">
    <citation type="journal article" date="2007" name="Nature">
        <title>Evolution of genes and genomes on the Drosophila phylogeny.</title>
        <authorList>
            <consortium name="Drosophila 12 Genomes Consortium"/>
            <person name="Clark A.G."/>
            <person name="Eisen M.B."/>
            <person name="Smith D.R."/>
            <person name="Bergman C.M."/>
            <person name="Oliver B."/>
            <person name="Markow T.A."/>
            <person name="Kaufman T.C."/>
            <person name="Kellis M."/>
            <person name="Gelbart W."/>
            <person name="Iyer V.N."/>
            <person name="Pollard D.A."/>
            <person name="Sackton T.B."/>
            <person name="Larracuente A.M."/>
            <person name="Singh N.D."/>
            <person name="Abad J.P."/>
            <person name="Abt D.N."/>
            <person name="Adryan B."/>
            <person name="Aguade M."/>
            <person name="Akashi H."/>
            <person name="Anderson W.W."/>
            <person name="Aquadro C.F."/>
            <person name="Ardell D.H."/>
            <person name="Arguello R."/>
            <person name="Artieri C.G."/>
            <person name="Barbash D.A."/>
            <person name="Barker D."/>
            <person name="Barsanti P."/>
            <person name="Batterham P."/>
            <person name="Batzoglou S."/>
            <person name="Begun D."/>
            <person name="Bhutkar A."/>
            <person name="Blanco E."/>
            <person name="Bosak S.A."/>
            <person name="Bradley R.K."/>
            <person name="Brand A.D."/>
            <person name="Brent M.R."/>
            <person name="Brooks A.N."/>
            <person name="Brown R.H."/>
            <person name="Butlin R.K."/>
            <person name="Caggese C."/>
            <person name="Calvi B.R."/>
            <person name="Bernardo de Carvalho A."/>
            <person name="Caspi A."/>
            <person name="Castrezana S."/>
            <person name="Celniker S.E."/>
            <person name="Chang J.L."/>
            <person name="Chapple C."/>
            <person name="Chatterji S."/>
            <person name="Chinwalla A."/>
            <person name="Civetta A."/>
            <person name="Clifton S.W."/>
            <person name="Comeron J.M."/>
            <person name="Costello J.C."/>
            <person name="Coyne J.A."/>
            <person name="Daub J."/>
            <person name="David R.G."/>
            <person name="Delcher A.L."/>
            <person name="Delehaunty K."/>
            <person name="Do C.B."/>
            <person name="Ebling H."/>
            <person name="Edwards K."/>
            <person name="Eickbush T."/>
            <person name="Evans J.D."/>
            <person name="Filipski A."/>
            <person name="Findeiss S."/>
            <person name="Freyhult E."/>
            <person name="Fulton L."/>
            <person name="Fulton R."/>
            <person name="Garcia A.C."/>
            <person name="Gardiner A."/>
            <person name="Garfield D.A."/>
            <person name="Garvin B.E."/>
            <person name="Gibson G."/>
            <person name="Gilbert D."/>
            <person name="Gnerre S."/>
            <person name="Godfrey J."/>
            <person name="Good R."/>
            <person name="Gotea V."/>
            <person name="Gravely B."/>
            <person name="Greenberg A.J."/>
            <person name="Griffiths-Jones S."/>
            <person name="Gross S."/>
            <person name="Guigo R."/>
            <person name="Gustafson E.A."/>
            <person name="Haerty W."/>
            <person name="Hahn M.W."/>
            <person name="Halligan D.L."/>
            <person name="Halpern A.L."/>
            <person name="Halter G.M."/>
            <person name="Han M.V."/>
            <person name="Heger A."/>
            <person name="Hillier L."/>
            <person name="Hinrichs A.S."/>
            <person name="Holmes I."/>
            <person name="Hoskins R.A."/>
            <person name="Hubisz M.J."/>
            <person name="Hultmark D."/>
            <person name="Huntley M.A."/>
            <person name="Jaffe D.B."/>
            <person name="Jagadeeshan S."/>
            <person name="Jeck W.R."/>
            <person name="Johnson J."/>
            <person name="Jones C.D."/>
            <person name="Jordan W.C."/>
            <person name="Karpen G.H."/>
            <person name="Kataoka E."/>
            <person name="Keightley P.D."/>
            <person name="Kheradpour P."/>
            <person name="Kirkness E.F."/>
            <person name="Koerich L.B."/>
            <person name="Kristiansen K."/>
            <person name="Kudrna D."/>
            <person name="Kulathinal R.J."/>
            <person name="Kumar S."/>
            <person name="Kwok R."/>
            <person name="Lander E."/>
            <person name="Langley C.H."/>
            <person name="Lapoint R."/>
            <person name="Lazzaro B.P."/>
            <person name="Lee S.J."/>
            <person name="Levesque L."/>
            <person name="Li R."/>
            <person name="Lin C.F."/>
            <person name="Lin M.F."/>
            <person name="Lindblad-Toh K."/>
            <person name="Llopart A."/>
            <person name="Long M."/>
            <person name="Low L."/>
            <person name="Lozovsky E."/>
            <person name="Lu J."/>
            <person name="Luo M."/>
            <person name="Machado C.A."/>
            <person name="Makalowski W."/>
            <person name="Marzo M."/>
            <person name="Matsuda M."/>
            <person name="Matzkin L."/>
            <person name="McAllister B."/>
            <person name="McBride C.S."/>
            <person name="McKernan B."/>
            <person name="McKernan K."/>
            <person name="Mendez-Lago M."/>
            <person name="Minx P."/>
            <person name="Mollenhauer M.U."/>
            <person name="Montooth K."/>
            <person name="Mount S.M."/>
            <person name="Mu X."/>
            <person name="Myers E."/>
            <person name="Negre B."/>
            <person name="Newfeld S."/>
            <person name="Nielsen R."/>
            <person name="Noor M.A."/>
            <person name="O'Grady P."/>
            <person name="Pachter L."/>
            <person name="Papaceit M."/>
            <person name="Parisi M.J."/>
            <person name="Parisi M."/>
            <person name="Parts L."/>
            <person name="Pedersen J.S."/>
            <person name="Pesole G."/>
            <person name="Phillippy A.M."/>
            <person name="Ponting C.P."/>
            <person name="Pop M."/>
            <person name="Porcelli D."/>
            <person name="Powell J.R."/>
            <person name="Prohaska S."/>
            <person name="Pruitt K."/>
            <person name="Puig M."/>
            <person name="Quesneville H."/>
            <person name="Ram K.R."/>
            <person name="Rand D."/>
            <person name="Rasmussen M.D."/>
            <person name="Reed L.K."/>
            <person name="Reenan R."/>
            <person name="Reily A."/>
            <person name="Remington K.A."/>
            <person name="Rieger T.T."/>
            <person name="Ritchie M.G."/>
            <person name="Robin C."/>
            <person name="Rogers Y.H."/>
            <person name="Rohde C."/>
            <person name="Rozas J."/>
            <person name="Rubenfield M.J."/>
            <person name="Ruiz A."/>
            <person name="Russo S."/>
            <person name="Salzberg S.L."/>
            <person name="Sanchez-Gracia A."/>
            <person name="Saranga D.J."/>
            <person name="Sato H."/>
            <person name="Schaeffer S.W."/>
            <person name="Schatz M.C."/>
            <person name="Schlenke T."/>
            <person name="Schwartz R."/>
            <person name="Segarra C."/>
            <person name="Singh R.S."/>
            <person name="Sirot L."/>
            <person name="Sirota M."/>
            <person name="Sisneros N.B."/>
            <person name="Smith C.D."/>
            <person name="Smith T.F."/>
            <person name="Spieth J."/>
            <person name="Stage D.E."/>
            <person name="Stark A."/>
            <person name="Stephan W."/>
            <person name="Strausberg R.L."/>
            <person name="Strempel S."/>
            <person name="Sturgill D."/>
            <person name="Sutton G."/>
            <person name="Sutton G.G."/>
            <person name="Tao W."/>
            <person name="Teichmann S."/>
            <person name="Tobari Y.N."/>
            <person name="Tomimura Y."/>
            <person name="Tsolas J.M."/>
            <person name="Valente V.L."/>
            <person name="Venter E."/>
            <person name="Venter J.C."/>
            <person name="Vicario S."/>
            <person name="Vieira F.G."/>
            <person name="Vilella A.J."/>
            <person name="Villasante A."/>
            <person name="Walenz B."/>
            <person name="Wang J."/>
            <person name="Wasserman M."/>
            <person name="Watts T."/>
            <person name="Wilson D."/>
            <person name="Wilson R.K."/>
            <person name="Wing R.A."/>
            <person name="Wolfner M.F."/>
            <person name="Wong A."/>
            <person name="Wong G.K."/>
            <person name="Wu C.I."/>
            <person name="Wu G."/>
            <person name="Yamamoto D."/>
            <person name="Yang H.P."/>
            <person name="Yang S.P."/>
            <person name="Yorke J.A."/>
            <person name="Yoshida K."/>
            <person name="Zdobnov E."/>
            <person name="Zhang P."/>
            <person name="Zhang Y."/>
            <person name="Zimin A.V."/>
            <person name="Baldwin J."/>
            <person name="Abdouelleil A."/>
            <person name="Abdulkadir J."/>
            <person name="Abebe A."/>
            <person name="Abera B."/>
            <person name="Abreu J."/>
            <person name="Acer S.C."/>
            <person name="Aftuck L."/>
            <person name="Alexander A."/>
            <person name="An P."/>
            <person name="Anderson E."/>
            <person name="Anderson S."/>
            <person name="Arachi H."/>
            <person name="Azer M."/>
            <person name="Bachantsang P."/>
            <person name="Barry A."/>
            <person name="Bayul T."/>
            <person name="Berlin A."/>
            <person name="Bessette D."/>
            <person name="Bloom T."/>
            <person name="Blye J."/>
            <person name="Boguslavskiy L."/>
            <person name="Bonnet C."/>
            <person name="Boukhgalter B."/>
            <person name="Bourzgui I."/>
            <person name="Brown A."/>
            <person name="Cahill P."/>
            <person name="Channer S."/>
            <person name="Cheshatsang Y."/>
            <person name="Chuda L."/>
            <person name="Citroen M."/>
            <person name="Collymore A."/>
            <person name="Cooke P."/>
            <person name="Costello M."/>
            <person name="D'Aco K."/>
            <person name="Daza R."/>
            <person name="De Haan G."/>
            <person name="DeGray S."/>
            <person name="DeMaso C."/>
            <person name="Dhargay N."/>
            <person name="Dooley K."/>
            <person name="Dooley E."/>
            <person name="Doricent M."/>
            <person name="Dorje P."/>
            <person name="Dorjee K."/>
            <person name="Dupes A."/>
            <person name="Elong R."/>
            <person name="Falk J."/>
            <person name="Farina A."/>
            <person name="Faro S."/>
            <person name="Ferguson D."/>
            <person name="Fisher S."/>
            <person name="Foley C.D."/>
            <person name="Franke A."/>
            <person name="Friedrich D."/>
            <person name="Gadbois L."/>
            <person name="Gearin G."/>
            <person name="Gearin C.R."/>
            <person name="Giannoukos G."/>
            <person name="Goode T."/>
            <person name="Graham J."/>
            <person name="Grandbois E."/>
            <person name="Grewal S."/>
            <person name="Gyaltsen K."/>
            <person name="Hafez N."/>
            <person name="Hagos B."/>
            <person name="Hall J."/>
            <person name="Henson C."/>
            <person name="Hollinger A."/>
            <person name="Honan T."/>
            <person name="Huard M.D."/>
            <person name="Hughes L."/>
            <person name="Hurhula B."/>
            <person name="Husby M.E."/>
            <person name="Kamat A."/>
            <person name="Kanga B."/>
            <person name="Kashin S."/>
            <person name="Khazanovich D."/>
            <person name="Kisner P."/>
            <person name="Lance K."/>
            <person name="Lara M."/>
            <person name="Lee W."/>
            <person name="Lennon N."/>
            <person name="Letendre F."/>
            <person name="LeVine R."/>
            <person name="Lipovsky A."/>
            <person name="Liu X."/>
            <person name="Liu J."/>
            <person name="Liu S."/>
            <person name="Lokyitsang T."/>
            <person name="Lokyitsang Y."/>
            <person name="Lubonja R."/>
            <person name="Lui A."/>
            <person name="MacDonald P."/>
            <person name="Magnisalis V."/>
            <person name="Maru K."/>
            <person name="Matthews C."/>
            <person name="McCusker W."/>
            <person name="McDonough S."/>
            <person name="Mehta T."/>
            <person name="Meldrim J."/>
            <person name="Meneus L."/>
            <person name="Mihai O."/>
            <person name="Mihalev A."/>
            <person name="Mihova T."/>
            <person name="Mittelman R."/>
            <person name="Mlenga V."/>
            <person name="Montmayeur A."/>
            <person name="Mulrain L."/>
            <person name="Navidi A."/>
            <person name="Naylor J."/>
            <person name="Negash T."/>
            <person name="Nguyen T."/>
            <person name="Nguyen N."/>
            <person name="Nicol R."/>
            <person name="Norbu C."/>
            <person name="Norbu N."/>
            <person name="Novod N."/>
            <person name="O'Neill B."/>
            <person name="Osman S."/>
            <person name="Markiewicz E."/>
            <person name="Oyono O.L."/>
            <person name="Patti C."/>
            <person name="Phunkhang P."/>
            <person name="Pierre F."/>
            <person name="Priest M."/>
            <person name="Raghuraman S."/>
            <person name="Rege F."/>
            <person name="Reyes R."/>
            <person name="Rise C."/>
            <person name="Rogov P."/>
            <person name="Ross K."/>
            <person name="Ryan E."/>
            <person name="Settipalli S."/>
            <person name="Shea T."/>
            <person name="Sherpa N."/>
            <person name="Shi L."/>
            <person name="Shih D."/>
            <person name="Sparrow T."/>
            <person name="Spaulding J."/>
            <person name="Stalker J."/>
            <person name="Stange-Thomann N."/>
            <person name="Stavropoulos S."/>
            <person name="Stone C."/>
            <person name="Strader C."/>
            <person name="Tesfaye S."/>
            <person name="Thomson T."/>
            <person name="Thoulutsang Y."/>
            <person name="Thoulutsang D."/>
            <person name="Topham K."/>
            <person name="Topping I."/>
            <person name="Tsamla T."/>
            <person name="Vassiliev H."/>
            <person name="Vo A."/>
            <person name="Wangchuk T."/>
            <person name="Wangdi T."/>
            <person name="Weiand M."/>
            <person name="Wilkinson J."/>
            <person name="Wilson A."/>
            <person name="Yadav S."/>
            <person name="Young G."/>
            <person name="Yu Q."/>
            <person name="Zembek L."/>
            <person name="Zhong D."/>
            <person name="Zimmer A."/>
            <person name="Zwirko Z."/>
            <person name="Jaffe D.B."/>
            <person name="Alvarez P."/>
            <person name="Brockman W."/>
            <person name="Butler J."/>
            <person name="Chin C."/>
            <person name="Gnerre S."/>
            <person name="Grabherr M."/>
            <person name="Kleber M."/>
            <person name="Mauceli E."/>
            <person name="MacCallum I."/>
        </authorList>
    </citation>
    <scope>NUCLEOTIDE SEQUENCE [LARGE SCALE GENOMIC DNA]</scope>
    <source>
        <strain evidence="3">Tucson 14030-0811.24</strain>
    </source>
</reference>
<dbReference type="InterPro" id="IPR011009">
    <property type="entry name" value="Kinase-like_dom_sf"/>
</dbReference>
<evidence type="ECO:0000259" key="1">
    <source>
        <dbReference type="SMART" id="SM00587"/>
    </source>
</evidence>
<dbReference type="PANTHER" id="PTHR11012">
    <property type="entry name" value="PROTEIN KINASE-LIKE DOMAIN-CONTAINING"/>
    <property type="match status" value="1"/>
</dbReference>
<evidence type="ECO:0000313" key="3">
    <source>
        <dbReference type="Proteomes" id="UP000007798"/>
    </source>
</evidence>
<keyword evidence="2" id="KW-0808">Transferase</keyword>
<dbReference type="PhylomeDB" id="B4NHE2"/>
<dbReference type="GO" id="GO:0016740">
    <property type="term" value="F:transferase activity"/>
    <property type="evidence" value="ECO:0007669"/>
    <property type="project" value="UniProtKB-KW"/>
</dbReference>
<dbReference type="EMBL" id="CH964272">
    <property type="protein sequence ID" value="EDW84618.1"/>
    <property type="molecule type" value="Genomic_DNA"/>
</dbReference>
<accession>B4NHE2</accession>
<dbReference type="SMART" id="SM00587">
    <property type="entry name" value="CHK"/>
    <property type="match status" value="1"/>
</dbReference>
<proteinExistence type="predicted"/>
<dbReference type="OrthoDB" id="411145at2759"/>
<dbReference type="eggNOG" id="ENOG502RZD1">
    <property type="taxonomic scope" value="Eukaryota"/>
</dbReference>
<sequence>MQETALPAWLTKSYLEPKLRSFYKDDKLQILKLCSNAATAKGENYVGVMTRVHVEYTDGNGDLQKKTYVLKEACPTDAPQAKLFAEYNVYTREMDMYEFVLPRMAELLKEVGVTGKLHAEAVCVDRELCIILLEDLSPLKYTNTDRIKQMDLEHTKITLEMLAKFHAAATVLKQRYPEVLERNFSTGFFSRGVTGYKKLFSILYKGLLRYVKSQPKLNSRYYDKMEQLLDNLMEYAARSYDVDENDFQTLAHGDCWTTNVMFKYDDKGKPSTCLPIDFQFTTWTSPLVDLHYFFSTSLQEDVLSRQAELIQHHYYALKENLQRLNYKGVLPSLHEYHLQFDRRRFMAVLISTVFQPLMIYQGKEEPDFMCLYDETPKAIRFQDSMYESERVQDMVAKLLSIYDAKGLLDQQ</sequence>
<organism evidence="2 3">
    <name type="scientific">Drosophila willistoni</name>
    <name type="common">Fruit fly</name>
    <dbReference type="NCBI Taxonomy" id="7260"/>
    <lineage>
        <taxon>Eukaryota</taxon>
        <taxon>Metazoa</taxon>
        <taxon>Ecdysozoa</taxon>
        <taxon>Arthropoda</taxon>
        <taxon>Hexapoda</taxon>
        <taxon>Insecta</taxon>
        <taxon>Pterygota</taxon>
        <taxon>Neoptera</taxon>
        <taxon>Endopterygota</taxon>
        <taxon>Diptera</taxon>
        <taxon>Brachycera</taxon>
        <taxon>Muscomorpha</taxon>
        <taxon>Ephydroidea</taxon>
        <taxon>Drosophilidae</taxon>
        <taxon>Drosophila</taxon>
        <taxon>Sophophora</taxon>
    </lineage>
</organism>
<dbReference type="Pfam" id="PF02958">
    <property type="entry name" value="EcKL"/>
    <property type="match status" value="1"/>
</dbReference>
<dbReference type="OMA" id="VCIDREH"/>
<keyword evidence="3" id="KW-1185">Reference proteome</keyword>
<dbReference type="HOGENOM" id="CLU_010718_0_2_1"/>
<dbReference type="Gene3D" id="3.90.1200.10">
    <property type="match status" value="1"/>
</dbReference>
<dbReference type="PANTHER" id="PTHR11012:SF13">
    <property type="entry name" value="CHK KINASE-LIKE DOMAIN-CONTAINING PROTEIN-RELATED"/>
    <property type="match status" value="1"/>
</dbReference>
<dbReference type="Proteomes" id="UP000007798">
    <property type="component" value="Unassembled WGS sequence"/>
</dbReference>
<name>B4NHE2_DROWI</name>
<protein>
    <recommendedName>
        <fullName evidence="1">CHK kinase-like domain-containing protein</fullName>
    </recommendedName>
</protein>
<evidence type="ECO:0000313" key="2">
    <source>
        <dbReference type="EMBL" id="EDW84618.1"/>
    </source>
</evidence>
<dbReference type="InterPro" id="IPR015897">
    <property type="entry name" value="CHK_kinase-like"/>
</dbReference>
<dbReference type="InParanoid" id="B4NHE2"/>
<dbReference type="SUPFAM" id="SSF56112">
    <property type="entry name" value="Protein kinase-like (PK-like)"/>
    <property type="match status" value="1"/>
</dbReference>
<dbReference type="KEGG" id="dwi:6650295"/>
<dbReference type="AlphaFoldDB" id="B4NHE2"/>